<keyword evidence="3" id="KW-0460">Magnesium</keyword>
<keyword evidence="2" id="KW-0378">Hydrolase</keyword>
<accession>A0ABP7BWA6</accession>
<evidence type="ECO:0000256" key="1">
    <source>
        <dbReference type="ARBA" id="ARBA00001946"/>
    </source>
</evidence>
<dbReference type="SUPFAM" id="SSF56784">
    <property type="entry name" value="HAD-like"/>
    <property type="match status" value="1"/>
</dbReference>
<keyword evidence="5" id="KW-1185">Reference proteome</keyword>
<protein>
    <recommendedName>
        <fullName evidence="6">HAD family hydrolase</fullName>
    </recommendedName>
</protein>
<dbReference type="SFLD" id="SFLDS00003">
    <property type="entry name" value="Haloacid_Dehalogenase"/>
    <property type="match status" value="1"/>
</dbReference>
<dbReference type="InterPro" id="IPR023214">
    <property type="entry name" value="HAD_sf"/>
</dbReference>
<dbReference type="PANTHER" id="PTHR46470">
    <property type="entry name" value="N-ACYLNEURAMINATE-9-PHOSPHATASE"/>
    <property type="match status" value="1"/>
</dbReference>
<dbReference type="PANTHER" id="PTHR46470:SF4">
    <property type="entry name" value="5-AMINO-6-(5-PHOSPHO-D-RIBITYLAMINO)URACIL PHOSPHATASE YIGB"/>
    <property type="match status" value="1"/>
</dbReference>
<reference evidence="5" key="1">
    <citation type="journal article" date="2019" name="Int. J. Syst. Evol. Microbiol.">
        <title>The Global Catalogue of Microorganisms (GCM) 10K type strain sequencing project: providing services to taxonomists for standard genome sequencing and annotation.</title>
        <authorList>
            <consortium name="The Broad Institute Genomics Platform"/>
            <consortium name="The Broad Institute Genome Sequencing Center for Infectious Disease"/>
            <person name="Wu L."/>
            <person name="Ma J."/>
        </authorList>
    </citation>
    <scope>NUCLEOTIDE SEQUENCE [LARGE SCALE GENOMIC DNA]</scope>
    <source>
        <strain evidence="5">JCM 30742</strain>
    </source>
</reference>
<dbReference type="Proteomes" id="UP001500752">
    <property type="component" value="Unassembled WGS sequence"/>
</dbReference>
<gene>
    <name evidence="4" type="ORF">GCM10023081_06070</name>
</gene>
<dbReference type="NCBIfam" id="TIGR01549">
    <property type="entry name" value="HAD-SF-IA-v1"/>
    <property type="match status" value="1"/>
</dbReference>
<dbReference type="InterPro" id="IPR036412">
    <property type="entry name" value="HAD-like_sf"/>
</dbReference>
<dbReference type="Pfam" id="PF00702">
    <property type="entry name" value="Hydrolase"/>
    <property type="match status" value="1"/>
</dbReference>
<dbReference type="Gene3D" id="3.40.50.1000">
    <property type="entry name" value="HAD superfamily/HAD-like"/>
    <property type="match status" value="1"/>
</dbReference>
<organism evidence="4 5">
    <name type="scientific">Arthrobacter ginkgonis</name>
    <dbReference type="NCBI Taxonomy" id="1630594"/>
    <lineage>
        <taxon>Bacteria</taxon>
        <taxon>Bacillati</taxon>
        <taxon>Actinomycetota</taxon>
        <taxon>Actinomycetes</taxon>
        <taxon>Micrococcales</taxon>
        <taxon>Micrococcaceae</taxon>
        <taxon>Arthrobacter</taxon>
    </lineage>
</organism>
<proteinExistence type="predicted"/>
<name>A0ABP7BWA6_9MICC</name>
<evidence type="ECO:0000256" key="2">
    <source>
        <dbReference type="ARBA" id="ARBA00022801"/>
    </source>
</evidence>
<comment type="caution">
    <text evidence="4">The sequence shown here is derived from an EMBL/GenBank/DDBJ whole genome shotgun (WGS) entry which is preliminary data.</text>
</comment>
<dbReference type="EMBL" id="BAABEO010000008">
    <property type="protein sequence ID" value="GAA3670545.1"/>
    <property type="molecule type" value="Genomic_DNA"/>
</dbReference>
<comment type="cofactor">
    <cofactor evidence="1">
        <name>Mg(2+)</name>
        <dbReference type="ChEBI" id="CHEBI:18420"/>
    </cofactor>
</comment>
<evidence type="ECO:0008006" key="6">
    <source>
        <dbReference type="Google" id="ProtNLM"/>
    </source>
</evidence>
<sequence length="269" mass="28286">MSVSDTRQAGRTRAAGLAVSGVLFDIDDTLVDLEAAARAGFLRLSATDLAGVPDADRTRAAAAFSSDAGGFYELYMAGELTFAGQRVERIRHAYALVGGPELAAGELARFTADFEDAVRSVWKPFDDVHPCLDGLDRLGVPYGAVSNNVEAYQREKLAITGLDRIRVLVGSDTAGAPKPDPRPFLAGVDLLGLQPEQVLYVGDNPVNDVRGALEAGLRAALLDRRAPEGAPAETVPPASENVTGIASLVLRTLADLPGLISPEIRVIPG</sequence>
<evidence type="ECO:0000256" key="3">
    <source>
        <dbReference type="ARBA" id="ARBA00022842"/>
    </source>
</evidence>
<dbReference type="Gene3D" id="1.20.120.1600">
    <property type="match status" value="1"/>
</dbReference>
<evidence type="ECO:0000313" key="5">
    <source>
        <dbReference type="Proteomes" id="UP001500752"/>
    </source>
</evidence>
<dbReference type="InterPro" id="IPR006439">
    <property type="entry name" value="HAD-SF_hydro_IA"/>
</dbReference>
<evidence type="ECO:0000313" key="4">
    <source>
        <dbReference type="EMBL" id="GAA3670545.1"/>
    </source>
</evidence>
<dbReference type="SFLD" id="SFLDG01129">
    <property type="entry name" value="C1.5:_HAD__Beta-PGM__Phosphata"/>
    <property type="match status" value="1"/>
</dbReference>
<dbReference type="InterPro" id="IPR051400">
    <property type="entry name" value="HAD-like_hydrolase"/>
</dbReference>